<evidence type="ECO:0000313" key="1">
    <source>
        <dbReference type="EMBL" id="SNT74767.1"/>
    </source>
</evidence>
<dbReference type="AlphaFoldDB" id="A0A239PYM1"/>
<reference evidence="1 2" key="1">
    <citation type="submission" date="2017-07" db="EMBL/GenBank/DDBJ databases">
        <authorList>
            <person name="Sun Z.S."/>
            <person name="Albrecht U."/>
            <person name="Echele G."/>
            <person name="Lee C.C."/>
        </authorList>
    </citation>
    <scope>NUCLEOTIDE SEQUENCE [LARGE SCALE GENOMIC DNA]</scope>
    <source>
        <strain evidence="1 2">CGMCC 1.12710</strain>
    </source>
</reference>
<sequence>MQRGALRPGGFDLNLVYAERMERLKVGPGGCLVHLYRGGRAFGVVVNDDASRNLLRILLGAVGKFN</sequence>
<organism evidence="1 2">
    <name type="scientific">Amphiplicatus metriothermophilus</name>
    <dbReference type="NCBI Taxonomy" id="1519374"/>
    <lineage>
        <taxon>Bacteria</taxon>
        <taxon>Pseudomonadati</taxon>
        <taxon>Pseudomonadota</taxon>
        <taxon>Alphaproteobacteria</taxon>
        <taxon>Parvularculales</taxon>
        <taxon>Parvularculaceae</taxon>
        <taxon>Amphiplicatus</taxon>
    </lineage>
</organism>
<dbReference type="Proteomes" id="UP000198346">
    <property type="component" value="Unassembled WGS sequence"/>
</dbReference>
<proteinExistence type="predicted"/>
<evidence type="ECO:0000313" key="2">
    <source>
        <dbReference type="Proteomes" id="UP000198346"/>
    </source>
</evidence>
<name>A0A239PYM1_9PROT</name>
<accession>A0A239PYM1</accession>
<keyword evidence="2" id="KW-1185">Reference proteome</keyword>
<gene>
    <name evidence="1" type="ORF">SAMN06297382_2350</name>
</gene>
<dbReference type="EMBL" id="FZQA01000005">
    <property type="protein sequence ID" value="SNT74767.1"/>
    <property type="molecule type" value="Genomic_DNA"/>
</dbReference>
<protein>
    <submittedName>
        <fullName evidence="1">Uncharacterized protein</fullName>
    </submittedName>
</protein>